<dbReference type="InterPro" id="IPR052709">
    <property type="entry name" value="Transposase-MT_Hybrid"/>
</dbReference>
<dbReference type="InterPro" id="IPR036397">
    <property type="entry name" value="RNaseH_sf"/>
</dbReference>
<organism evidence="1 2">
    <name type="scientific">Cordylochernes scorpioides</name>
    <dbReference type="NCBI Taxonomy" id="51811"/>
    <lineage>
        <taxon>Eukaryota</taxon>
        <taxon>Metazoa</taxon>
        <taxon>Ecdysozoa</taxon>
        <taxon>Arthropoda</taxon>
        <taxon>Chelicerata</taxon>
        <taxon>Arachnida</taxon>
        <taxon>Pseudoscorpiones</taxon>
        <taxon>Cheliferoidea</taxon>
        <taxon>Chernetidae</taxon>
        <taxon>Cordylochernes</taxon>
    </lineage>
</organism>
<evidence type="ECO:0000313" key="1">
    <source>
        <dbReference type="EMBL" id="UYV67826.1"/>
    </source>
</evidence>
<evidence type="ECO:0000313" key="2">
    <source>
        <dbReference type="Proteomes" id="UP001235939"/>
    </source>
</evidence>
<reference evidence="1 2" key="1">
    <citation type="submission" date="2022-01" db="EMBL/GenBank/DDBJ databases">
        <title>A chromosomal length assembly of Cordylochernes scorpioides.</title>
        <authorList>
            <person name="Zeh D."/>
            <person name="Zeh J."/>
        </authorList>
    </citation>
    <scope>NUCLEOTIDE SEQUENCE [LARGE SCALE GENOMIC DNA]</scope>
    <source>
        <strain evidence="1">IN4F17</strain>
        <tissue evidence="1">Whole Body</tissue>
    </source>
</reference>
<dbReference type="Proteomes" id="UP001235939">
    <property type="component" value="Chromosome 05"/>
</dbReference>
<dbReference type="EMBL" id="CP092867">
    <property type="protein sequence ID" value="UYV67826.1"/>
    <property type="molecule type" value="Genomic_DNA"/>
</dbReference>
<sequence length="175" mass="20378">MTPSKPINNVRQHGIRKANVKGQKDYYTKHPDRLMEELRPICQRLAKKNLPFHQDNAPPHTSNVTSAKLFEIGFEIVTRPPYSPDLAPFGFLLFPNLKNGSGGRKKFSSNKEVFDDINGYFEDFETTCFSEGIKKSEHRLARYVNINKYFFENKNFTSKECSLFWFYLTLIEKPS</sequence>
<gene>
    <name evidence="1" type="ORF">LAZ67_5002152</name>
</gene>
<name>A0ABY6KG41_9ARAC</name>
<dbReference type="Gene3D" id="3.30.420.10">
    <property type="entry name" value="Ribonuclease H-like superfamily/Ribonuclease H"/>
    <property type="match status" value="1"/>
</dbReference>
<accession>A0ABY6KG41</accession>
<keyword evidence="2" id="KW-1185">Reference proteome</keyword>
<evidence type="ECO:0008006" key="3">
    <source>
        <dbReference type="Google" id="ProtNLM"/>
    </source>
</evidence>
<protein>
    <recommendedName>
        <fullName evidence="3">Transposase</fullName>
    </recommendedName>
</protein>
<dbReference type="PANTHER" id="PTHR46060">
    <property type="entry name" value="MARINER MOS1 TRANSPOSASE-LIKE PROTEIN"/>
    <property type="match status" value="1"/>
</dbReference>
<proteinExistence type="predicted"/>
<dbReference type="PANTHER" id="PTHR46060:SF1">
    <property type="entry name" value="MARINER MOS1 TRANSPOSASE-LIKE PROTEIN"/>
    <property type="match status" value="1"/>
</dbReference>